<evidence type="ECO:0000256" key="1">
    <source>
        <dbReference type="SAM" id="Phobius"/>
    </source>
</evidence>
<keyword evidence="1" id="KW-1133">Transmembrane helix</keyword>
<proteinExistence type="predicted"/>
<name>A0A841JVI3_9BACT</name>
<sequence length="179" mass="19858">MAQPIYRKAVEDTVPKVNNEIAVGEDVEFQRKWWKFEKLVWAAFICFVLLDLAGVFGRGPLSKAHLATADGTVNVSYERVQRTGTPSTLKVEFRDRAIRNKQIRLWAGEDLVSKLGNKQIAPQPATSAVGDGGLHYTFPATTEPAEIVFSLQPPSPGLYDLSLGVDDFPAFHFKILVMP</sequence>
<feature type="transmembrane region" description="Helical" evidence="1">
    <location>
        <begin position="39"/>
        <end position="57"/>
    </location>
</feature>
<protein>
    <submittedName>
        <fullName evidence="2">Uncharacterized protein</fullName>
    </submittedName>
</protein>
<dbReference type="RefSeq" id="WP_050058855.1">
    <property type="nucleotide sequence ID" value="NZ_JACHEK010000004.1"/>
</dbReference>
<evidence type="ECO:0000313" key="2">
    <source>
        <dbReference type="EMBL" id="MBB6144545.1"/>
    </source>
</evidence>
<evidence type="ECO:0000313" key="3">
    <source>
        <dbReference type="Proteomes" id="UP000538666"/>
    </source>
</evidence>
<dbReference type="AlphaFoldDB" id="A0A841JVI3"/>
<comment type="caution">
    <text evidence="2">The sequence shown here is derived from an EMBL/GenBank/DDBJ whole genome shotgun (WGS) entry which is preliminary data.</text>
</comment>
<gene>
    <name evidence="2" type="ORF">HNQ77_002497</name>
</gene>
<dbReference type="OrthoDB" id="119788at2"/>
<accession>A0A841JVI3</accession>
<dbReference type="Proteomes" id="UP000538666">
    <property type="component" value="Unassembled WGS sequence"/>
</dbReference>
<keyword evidence="1" id="KW-0812">Transmembrane</keyword>
<keyword evidence="1" id="KW-0472">Membrane</keyword>
<dbReference type="EMBL" id="JACHEK010000004">
    <property type="protein sequence ID" value="MBB6144545.1"/>
    <property type="molecule type" value="Genomic_DNA"/>
</dbReference>
<keyword evidence="3" id="KW-1185">Reference proteome</keyword>
<reference evidence="2 3" key="1">
    <citation type="submission" date="2020-08" db="EMBL/GenBank/DDBJ databases">
        <title>Genomic Encyclopedia of Type Strains, Phase IV (KMG-IV): sequencing the most valuable type-strain genomes for metagenomic binning, comparative biology and taxonomic classification.</title>
        <authorList>
            <person name="Goeker M."/>
        </authorList>
    </citation>
    <scope>NUCLEOTIDE SEQUENCE [LARGE SCALE GENOMIC DNA]</scope>
    <source>
        <strain evidence="2 3">DSM 103733</strain>
    </source>
</reference>
<organism evidence="2 3">
    <name type="scientific">Silvibacterium bohemicum</name>
    <dbReference type="NCBI Taxonomy" id="1577686"/>
    <lineage>
        <taxon>Bacteria</taxon>
        <taxon>Pseudomonadati</taxon>
        <taxon>Acidobacteriota</taxon>
        <taxon>Terriglobia</taxon>
        <taxon>Terriglobales</taxon>
        <taxon>Acidobacteriaceae</taxon>
        <taxon>Silvibacterium</taxon>
    </lineage>
</organism>